<evidence type="ECO:0000313" key="1">
    <source>
        <dbReference type="EMBL" id="MCS4534530.1"/>
    </source>
</evidence>
<keyword evidence="2" id="KW-1185">Reference proteome</keyword>
<dbReference type="InterPro" id="IPR007833">
    <property type="entry name" value="Capsule_polysaccharide_synth"/>
</dbReference>
<organism evidence="1 2">
    <name type="scientific">Neisseria montereyensis</name>
    <dbReference type="NCBI Taxonomy" id="2973938"/>
    <lineage>
        <taxon>Bacteria</taxon>
        <taxon>Pseudomonadati</taxon>
        <taxon>Pseudomonadota</taxon>
        <taxon>Betaproteobacteria</taxon>
        <taxon>Neisseriales</taxon>
        <taxon>Neisseriaceae</taxon>
        <taxon>Neisseria</taxon>
    </lineage>
</organism>
<accession>A0ABT2FEY8</accession>
<comment type="caution">
    <text evidence="1">The sequence shown here is derived from an EMBL/GenBank/DDBJ whole genome shotgun (WGS) entry which is preliminary data.</text>
</comment>
<dbReference type="Proteomes" id="UP001166947">
    <property type="component" value="Unassembled WGS sequence"/>
</dbReference>
<reference evidence="1" key="1">
    <citation type="submission" date="2022-08" db="EMBL/GenBank/DDBJ databases">
        <authorList>
            <person name="Volokhov D.V."/>
            <person name="Furtak V.A."/>
            <person name="Zagorodnyaya T.A."/>
        </authorList>
    </citation>
    <scope>NUCLEOTIDE SEQUENCE</scope>
    <source>
        <strain evidence="1">CSL10203-ORH2</strain>
    </source>
</reference>
<proteinExistence type="predicted"/>
<reference evidence="1" key="2">
    <citation type="journal article" date="2023" name="Curr. Microbiol.">
        <title>Neisseria montereyensis sp. nov., Isolated from Oropharynx of California Sea Lion (Zalophus californianus): Genomic, Phylogenetic, and Phenotypic Study.</title>
        <authorList>
            <person name="Volokhov D.V."/>
            <person name="Zagorodnyaya T.A."/>
            <person name="Furtak V.A."/>
            <person name="Nattanmai G."/>
            <person name="Randall L."/>
            <person name="Jose S."/>
            <person name="Gao Y."/>
            <person name="Gulland F.M."/>
            <person name="Eisenberg T."/>
            <person name="Delmonte P."/>
            <person name="Blom J."/>
            <person name="Mitchell K.K."/>
        </authorList>
    </citation>
    <scope>NUCLEOTIDE SEQUENCE</scope>
    <source>
        <strain evidence="1">CSL10203-ORH2</strain>
    </source>
</reference>
<gene>
    <name evidence="1" type="ORF">NXS09_09530</name>
</gene>
<name>A0ABT2FEY8_9NEIS</name>
<protein>
    <submittedName>
        <fullName evidence="1">Capsular biosynthesis protein</fullName>
    </submittedName>
</protein>
<evidence type="ECO:0000313" key="2">
    <source>
        <dbReference type="Proteomes" id="UP001166947"/>
    </source>
</evidence>
<dbReference type="Pfam" id="PF05159">
    <property type="entry name" value="Capsule_synth"/>
    <property type="match status" value="1"/>
</dbReference>
<sequence length="550" mass="63729">MSLSILIPDSLHINKKNFTSFHTFIEQQKIKVHIEDSHKDWIALYGVYNNKIDILEDKVEFLSKLTKNDLFNFKVNEINIFYICRAELLSLVSVQPIWYENSYPDSTEKIFYKLFENNRLDLLHNMAAAWYWVSFWKKKLADLPKFSHCCIFSGSLIYQRSLIELLKHTATKVMVMESLFTGNEYYCEERYSPIANNSDIKHNTIYKSHLKALEDKNLYDRERIKAINKFILSKNKNVEQPTNSVDISFKDMTKPIVTIVGQVINDFSVLEYKNLGLSTIDTYKKIIYQLASAGFNVVFKSHPWEEKKNNIKTALTKKIIESYINELPEDLKESIQVVDHYSIKKLFSQSKWIMGLNSQGLLEAAFEGFKPIQLGNAFYGNKGFTHDYHVNDLPKLIENMLNNSINPILTLTEFNDFEKFITVLLQKHTVSIHNSGLLNLRNIFALPNTIPLVTSANVKKISSPANLKKSNDLTKTNDTKNQKTQISAAPLQNNYAVATIKNTDINLVLNHKTHKRKLTKLKTNPRLFFSESKFAILRPLRHLFSYKELS</sequence>
<dbReference type="RefSeq" id="WP_259292289.1">
    <property type="nucleotide sequence ID" value="NZ_JANUXW010000010.1"/>
</dbReference>
<dbReference type="EMBL" id="JANUXW010000010">
    <property type="protein sequence ID" value="MCS4534530.1"/>
    <property type="molecule type" value="Genomic_DNA"/>
</dbReference>